<dbReference type="Proteomes" id="UP000198403">
    <property type="component" value="Unassembled WGS sequence"/>
</dbReference>
<proteinExistence type="predicted"/>
<keyword evidence="2" id="KW-1133">Transmembrane helix</keyword>
<name>A0A238UPV9_9ACTN</name>
<evidence type="ECO:0000256" key="1">
    <source>
        <dbReference type="SAM" id="MobiDB-lite"/>
    </source>
</evidence>
<feature type="transmembrane region" description="Helical" evidence="2">
    <location>
        <begin position="28"/>
        <end position="51"/>
    </location>
</feature>
<dbReference type="EMBL" id="FZNO01000001">
    <property type="protein sequence ID" value="SNR24160.1"/>
    <property type="molecule type" value="Genomic_DNA"/>
</dbReference>
<feature type="compositionally biased region" description="Basic and acidic residues" evidence="1">
    <location>
        <begin position="216"/>
        <end position="226"/>
    </location>
</feature>
<gene>
    <name evidence="3" type="ORF">SAMN06272737_101223</name>
</gene>
<feature type="region of interest" description="Disordered" evidence="1">
    <location>
        <begin position="148"/>
        <end position="180"/>
    </location>
</feature>
<organism evidence="3 4">
    <name type="scientific">Blastococcus mobilis</name>
    <dbReference type="NCBI Taxonomy" id="1938746"/>
    <lineage>
        <taxon>Bacteria</taxon>
        <taxon>Bacillati</taxon>
        <taxon>Actinomycetota</taxon>
        <taxon>Actinomycetes</taxon>
        <taxon>Geodermatophilales</taxon>
        <taxon>Geodermatophilaceae</taxon>
        <taxon>Blastococcus</taxon>
    </lineage>
</organism>
<dbReference type="AlphaFoldDB" id="A0A238UPV9"/>
<accession>A0A238UPV9</accession>
<protein>
    <submittedName>
        <fullName evidence="3">Uncharacterized protein</fullName>
    </submittedName>
</protein>
<keyword evidence="4" id="KW-1185">Reference proteome</keyword>
<keyword evidence="2" id="KW-0472">Membrane</keyword>
<dbReference type="RefSeq" id="WP_089334724.1">
    <property type="nucleotide sequence ID" value="NZ_FZNO01000001.1"/>
</dbReference>
<feature type="compositionally biased region" description="Basic residues" evidence="1">
    <location>
        <begin position="194"/>
        <end position="215"/>
    </location>
</feature>
<evidence type="ECO:0000256" key="2">
    <source>
        <dbReference type="SAM" id="Phobius"/>
    </source>
</evidence>
<feature type="region of interest" description="Disordered" evidence="1">
    <location>
        <begin position="193"/>
        <end position="233"/>
    </location>
</feature>
<evidence type="ECO:0000313" key="4">
    <source>
        <dbReference type="Proteomes" id="UP000198403"/>
    </source>
</evidence>
<keyword evidence="2" id="KW-0812">Transmembrane</keyword>
<evidence type="ECO:0000313" key="3">
    <source>
        <dbReference type="EMBL" id="SNR24160.1"/>
    </source>
</evidence>
<sequence length="233" mass="24817">MTRPVGGIVVSLLRTTESRNMRGRIGGVVVSSLTLTAVGFVAVTALVIALARTSTARWEREKRLARAPRRPATPPRTPLAGMAARLSGVMARRVVAVLRNPASLRAPLRGAAGALATAPKQVASHVPSAPRWWGNARSLVGERVRRATRATGRTASSPVGDDGAETPDPLAPERSPGARAVRRAGMATAAGPRFFRRIPRHPRRPALGFLHRHHRTGNERVLHGDSEEGPTPG</sequence>
<reference evidence="3 4" key="1">
    <citation type="submission" date="2017-06" db="EMBL/GenBank/DDBJ databases">
        <authorList>
            <person name="Kim H.J."/>
            <person name="Triplett B.A."/>
        </authorList>
    </citation>
    <scope>NUCLEOTIDE SEQUENCE [LARGE SCALE GENOMIC DNA]</scope>
    <source>
        <strain evidence="3 4">DSM 44272</strain>
    </source>
</reference>